<evidence type="ECO:0000313" key="2">
    <source>
        <dbReference type="Proteomes" id="UP001055879"/>
    </source>
</evidence>
<comment type="caution">
    <text evidence="1">The sequence shown here is derived from an EMBL/GenBank/DDBJ whole genome shotgun (WGS) entry which is preliminary data.</text>
</comment>
<protein>
    <submittedName>
        <fullName evidence="1">Uncharacterized protein</fullName>
    </submittedName>
</protein>
<accession>A0ACB9AZ38</accession>
<gene>
    <name evidence="1" type="ORF">L6452_21886</name>
</gene>
<evidence type="ECO:0000313" key="1">
    <source>
        <dbReference type="EMBL" id="KAI3714924.1"/>
    </source>
</evidence>
<reference evidence="1 2" key="2">
    <citation type="journal article" date="2022" name="Mol. Ecol. Resour.">
        <title>The genomes of chicory, endive, great burdock and yacon provide insights into Asteraceae paleo-polyploidization history and plant inulin production.</title>
        <authorList>
            <person name="Fan W."/>
            <person name="Wang S."/>
            <person name="Wang H."/>
            <person name="Wang A."/>
            <person name="Jiang F."/>
            <person name="Liu H."/>
            <person name="Zhao H."/>
            <person name="Xu D."/>
            <person name="Zhang Y."/>
        </authorList>
    </citation>
    <scope>NUCLEOTIDE SEQUENCE [LARGE SCALE GENOMIC DNA]</scope>
    <source>
        <strain evidence="2">cv. Niubang</strain>
    </source>
</reference>
<keyword evidence="2" id="KW-1185">Reference proteome</keyword>
<dbReference type="Proteomes" id="UP001055879">
    <property type="component" value="Linkage Group LG07"/>
</dbReference>
<organism evidence="1 2">
    <name type="scientific">Arctium lappa</name>
    <name type="common">Greater burdock</name>
    <name type="synonym">Lappa major</name>
    <dbReference type="NCBI Taxonomy" id="4217"/>
    <lineage>
        <taxon>Eukaryota</taxon>
        <taxon>Viridiplantae</taxon>
        <taxon>Streptophyta</taxon>
        <taxon>Embryophyta</taxon>
        <taxon>Tracheophyta</taxon>
        <taxon>Spermatophyta</taxon>
        <taxon>Magnoliopsida</taxon>
        <taxon>eudicotyledons</taxon>
        <taxon>Gunneridae</taxon>
        <taxon>Pentapetalae</taxon>
        <taxon>asterids</taxon>
        <taxon>campanulids</taxon>
        <taxon>Asterales</taxon>
        <taxon>Asteraceae</taxon>
        <taxon>Carduoideae</taxon>
        <taxon>Cardueae</taxon>
        <taxon>Arctiinae</taxon>
        <taxon>Arctium</taxon>
    </lineage>
</organism>
<sequence>MFSEKAQPTKEKEDGDYNVRSGEVNTIDQHVDHNKVGLGLFNGSEQTIGLKQTNLDKRKESINGLVVNNKSGCDDLNQKGPSQMGNKENNTSKQGQEEEYSDQRRQSKDMKKTQSLDAGENRRDNVVGCWNSGCNIERMDRSRPMEAVGKIWICSCDRGIQFRRRYTNSEMRSKKLRKWQRQQLLLFGFGRDGVKFPAGMLMIGGQFVWKYQWTVRGPDTDVVFLDRVGMKRCCRTVVEGKESQLLEGRQRGEESVGSHDGTSLGGVCTPCNLSGDDVADSVCFIVVCGGSKGVCCGL</sequence>
<name>A0ACB9AZ38_ARCLA</name>
<proteinExistence type="predicted"/>
<reference evidence="2" key="1">
    <citation type="journal article" date="2022" name="Mol. Ecol. Resour.">
        <title>The genomes of chicory, endive, great burdock and yacon provide insights into Asteraceae palaeo-polyploidization history and plant inulin production.</title>
        <authorList>
            <person name="Fan W."/>
            <person name="Wang S."/>
            <person name="Wang H."/>
            <person name="Wang A."/>
            <person name="Jiang F."/>
            <person name="Liu H."/>
            <person name="Zhao H."/>
            <person name="Xu D."/>
            <person name="Zhang Y."/>
        </authorList>
    </citation>
    <scope>NUCLEOTIDE SEQUENCE [LARGE SCALE GENOMIC DNA]</scope>
    <source>
        <strain evidence="2">cv. Niubang</strain>
    </source>
</reference>
<dbReference type="EMBL" id="CM042053">
    <property type="protein sequence ID" value="KAI3714924.1"/>
    <property type="molecule type" value="Genomic_DNA"/>
</dbReference>